<keyword evidence="9 15" id="KW-0460">Magnesium</keyword>
<dbReference type="OrthoDB" id="9759736at2"/>
<comment type="cofactor">
    <cofactor evidence="15">
        <name>Mg(2+)</name>
        <dbReference type="ChEBI" id="CHEBI:18420"/>
    </cofactor>
    <cofactor evidence="15">
        <name>Mn(2+)</name>
        <dbReference type="ChEBI" id="CHEBI:29035"/>
    </cofactor>
</comment>
<dbReference type="InterPro" id="IPR004149">
    <property type="entry name" value="Znf_DNAligase_C4"/>
</dbReference>
<dbReference type="InterPro" id="IPR013840">
    <property type="entry name" value="DNAligase_N"/>
</dbReference>
<dbReference type="GO" id="GO:0006281">
    <property type="term" value="P:DNA repair"/>
    <property type="evidence" value="ECO:0007669"/>
    <property type="project" value="UniProtKB-KW"/>
</dbReference>
<evidence type="ECO:0000256" key="16">
    <source>
        <dbReference type="RuleBase" id="RU000618"/>
    </source>
</evidence>
<dbReference type="AlphaFoldDB" id="W0V3Q4"/>
<feature type="binding site" evidence="15">
    <location>
        <position position="416"/>
    </location>
    <ligand>
        <name>Zn(2+)</name>
        <dbReference type="ChEBI" id="CHEBI:29105"/>
    </ligand>
</feature>
<dbReference type="SUPFAM" id="SSF47781">
    <property type="entry name" value="RuvA domain 2-like"/>
    <property type="match status" value="1"/>
</dbReference>
<dbReference type="SMART" id="SM00292">
    <property type="entry name" value="BRCT"/>
    <property type="match status" value="1"/>
</dbReference>
<dbReference type="eggNOG" id="COG0272">
    <property type="taxonomic scope" value="Bacteria"/>
</dbReference>
<evidence type="ECO:0000256" key="7">
    <source>
        <dbReference type="ARBA" id="ARBA00022763"/>
    </source>
</evidence>
<evidence type="ECO:0000256" key="6">
    <source>
        <dbReference type="ARBA" id="ARBA00022723"/>
    </source>
</evidence>
<dbReference type="HOGENOM" id="CLU_007764_2_1_4"/>
<dbReference type="PATRIC" id="fig|1349767.4.peg.4536"/>
<dbReference type="SUPFAM" id="SSF56091">
    <property type="entry name" value="DNA ligase/mRNA capping enzyme, catalytic domain"/>
    <property type="match status" value="1"/>
</dbReference>
<dbReference type="Gene3D" id="1.10.287.610">
    <property type="entry name" value="Helix hairpin bin"/>
    <property type="match status" value="1"/>
</dbReference>
<evidence type="ECO:0000256" key="8">
    <source>
        <dbReference type="ARBA" id="ARBA00022833"/>
    </source>
</evidence>
<evidence type="ECO:0000259" key="17">
    <source>
        <dbReference type="PROSITE" id="PS50172"/>
    </source>
</evidence>
<evidence type="ECO:0000313" key="18">
    <source>
        <dbReference type="EMBL" id="CDG83444.1"/>
    </source>
</evidence>
<dbReference type="InterPro" id="IPR010994">
    <property type="entry name" value="RuvA_2-like"/>
</dbReference>
<dbReference type="NCBIfam" id="NF005932">
    <property type="entry name" value="PRK07956.1"/>
    <property type="match status" value="1"/>
</dbReference>
<dbReference type="Gene3D" id="2.40.50.140">
    <property type="entry name" value="Nucleic acid-binding proteins"/>
    <property type="match status" value="1"/>
</dbReference>
<dbReference type="CDD" id="cd17748">
    <property type="entry name" value="BRCT_DNA_ligase_like"/>
    <property type="match status" value="1"/>
</dbReference>
<dbReference type="InterPro" id="IPR001679">
    <property type="entry name" value="DNA_ligase"/>
</dbReference>
<evidence type="ECO:0000256" key="2">
    <source>
        <dbReference type="ARBA" id="ARBA00012722"/>
    </source>
</evidence>
<comment type="caution">
    <text evidence="15">Lacks conserved residue(s) required for the propagation of feature annotation.</text>
</comment>
<evidence type="ECO:0000256" key="12">
    <source>
        <dbReference type="ARBA" id="ARBA00023211"/>
    </source>
</evidence>
<evidence type="ECO:0000256" key="5">
    <source>
        <dbReference type="ARBA" id="ARBA00022705"/>
    </source>
</evidence>
<keyword evidence="7 15" id="KW-0227">DNA damage</keyword>
<dbReference type="PROSITE" id="PS50172">
    <property type="entry name" value="BRCT"/>
    <property type="match status" value="1"/>
</dbReference>
<protein>
    <recommendedName>
        <fullName evidence="3 15">DNA ligase</fullName>
        <ecNumber evidence="2 15">6.5.1.2</ecNumber>
    </recommendedName>
    <alternativeName>
        <fullName evidence="15">Polydeoxyribonucleotide synthase [NAD(+)]</fullName>
    </alternativeName>
</protein>
<keyword evidence="5 15" id="KW-0235">DNA replication</keyword>
<dbReference type="SMART" id="SM00532">
    <property type="entry name" value="LIGANc"/>
    <property type="match status" value="1"/>
</dbReference>
<feature type="binding site" evidence="15">
    <location>
        <position position="294"/>
    </location>
    <ligand>
        <name>NAD(+)</name>
        <dbReference type="ChEBI" id="CHEBI:57540"/>
    </ligand>
</feature>
<dbReference type="NCBIfam" id="TIGR00575">
    <property type="entry name" value="dnlj"/>
    <property type="match status" value="1"/>
</dbReference>
<dbReference type="PROSITE" id="PS01055">
    <property type="entry name" value="DNA_LIGASE_N1"/>
    <property type="match status" value="1"/>
</dbReference>
<evidence type="ECO:0000313" key="19">
    <source>
        <dbReference type="Proteomes" id="UP000027604"/>
    </source>
</evidence>
<evidence type="ECO:0000256" key="4">
    <source>
        <dbReference type="ARBA" id="ARBA00022598"/>
    </source>
</evidence>
<keyword evidence="4 15" id="KW-0436">Ligase</keyword>
<evidence type="ECO:0000256" key="3">
    <source>
        <dbReference type="ARBA" id="ARBA00013308"/>
    </source>
</evidence>
<dbReference type="Pfam" id="PF03119">
    <property type="entry name" value="DNA_ligase_ZBD"/>
    <property type="match status" value="1"/>
</dbReference>
<dbReference type="EC" id="6.5.1.2" evidence="2 15"/>
<comment type="similarity">
    <text evidence="14 15">Belongs to the NAD-dependent DNA ligase family. LigA subfamily.</text>
</comment>
<organism evidence="18 19">
    <name type="scientific">Janthinobacterium agaricidamnosum NBRC 102515 = DSM 9628</name>
    <dbReference type="NCBI Taxonomy" id="1349767"/>
    <lineage>
        <taxon>Bacteria</taxon>
        <taxon>Pseudomonadati</taxon>
        <taxon>Pseudomonadota</taxon>
        <taxon>Betaproteobacteria</taxon>
        <taxon>Burkholderiales</taxon>
        <taxon>Oxalobacteraceae</taxon>
        <taxon>Janthinobacterium</taxon>
    </lineage>
</organism>
<feature type="binding site" evidence="15">
    <location>
        <position position="117"/>
    </location>
    <ligand>
        <name>NAD(+)</name>
        <dbReference type="ChEBI" id="CHEBI:57540"/>
    </ligand>
</feature>
<evidence type="ECO:0000256" key="14">
    <source>
        <dbReference type="ARBA" id="ARBA00060881"/>
    </source>
</evidence>
<accession>W0V3Q4</accession>
<dbReference type="HAMAP" id="MF_01588">
    <property type="entry name" value="DNA_ligase_A"/>
    <property type="match status" value="1"/>
</dbReference>
<dbReference type="InterPro" id="IPR012340">
    <property type="entry name" value="NA-bd_OB-fold"/>
</dbReference>
<dbReference type="InterPro" id="IPR033136">
    <property type="entry name" value="DNA_ligase_CS"/>
</dbReference>
<reference evidence="18 19" key="1">
    <citation type="journal article" date="2015" name="Genome Announc.">
        <title>Genome Sequence of Mushroom Soft-Rot Pathogen Janthinobacterium agaricidamnosum.</title>
        <authorList>
            <person name="Graupner K."/>
            <person name="Lackner G."/>
            <person name="Hertweck C."/>
        </authorList>
    </citation>
    <scope>NUCLEOTIDE SEQUENCE [LARGE SCALE GENOMIC DNA]</scope>
    <source>
        <strain evidence="19">NBRC 102515 / DSM 9628</strain>
    </source>
</reference>
<dbReference type="PROSITE" id="PS01056">
    <property type="entry name" value="DNA_LIGASE_N2"/>
    <property type="match status" value="1"/>
</dbReference>
<keyword evidence="12 15" id="KW-0464">Manganese</keyword>
<dbReference type="InterPro" id="IPR001357">
    <property type="entry name" value="BRCT_dom"/>
</dbReference>
<evidence type="ECO:0000256" key="1">
    <source>
        <dbReference type="ARBA" id="ARBA00004067"/>
    </source>
</evidence>
<dbReference type="GO" id="GO:0005829">
    <property type="term" value="C:cytosol"/>
    <property type="evidence" value="ECO:0007669"/>
    <property type="project" value="TreeGrafter"/>
</dbReference>
<keyword evidence="11 15" id="KW-0234">DNA repair</keyword>
<dbReference type="InterPro" id="IPR004150">
    <property type="entry name" value="NAD_DNA_ligase_OB"/>
</dbReference>
<keyword evidence="6 15" id="KW-0479">Metal-binding</keyword>
<dbReference type="RefSeq" id="WP_081905390.1">
    <property type="nucleotide sequence ID" value="NZ_BCTH01000035.1"/>
</dbReference>
<keyword evidence="10 15" id="KW-0520">NAD</keyword>
<comment type="function">
    <text evidence="1 15">DNA ligase that catalyzes the formation of phosphodiester linkages between 5'-phosphoryl and 3'-hydroxyl groups in double-stranded DNA using NAD as a coenzyme and as the energy source for the reaction. It is essential for DNA replication and repair of damaged DNA.</text>
</comment>
<dbReference type="GO" id="GO:0003911">
    <property type="term" value="F:DNA ligase (NAD+) activity"/>
    <property type="evidence" value="ECO:0007669"/>
    <property type="project" value="UniProtKB-UniRule"/>
</dbReference>
<dbReference type="Gene3D" id="3.40.50.10190">
    <property type="entry name" value="BRCT domain"/>
    <property type="match status" value="1"/>
</dbReference>
<evidence type="ECO:0000256" key="13">
    <source>
        <dbReference type="ARBA" id="ARBA00034005"/>
    </source>
</evidence>
<feature type="binding site" evidence="15">
    <location>
        <position position="437"/>
    </location>
    <ligand>
        <name>Zn(2+)</name>
        <dbReference type="ChEBI" id="CHEBI:29105"/>
    </ligand>
</feature>
<feature type="binding site" evidence="15">
    <location>
        <position position="413"/>
    </location>
    <ligand>
        <name>Zn(2+)</name>
        <dbReference type="ChEBI" id="CHEBI:29105"/>
    </ligand>
</feature>
<feature type="binding site" evidence="15">
    <location>
        <position position="140"/>
    </location>
    <ligand>
        <name>NAD(+)</name>
        <dbReference type="ChEBI" id="CHEBI:57540"/>
    </ligand>
</feature>
<dbReference type="Pfam" id="PF12826">
    <property type="entry name" value="HHH_2"/>
    <property type="match status" value="1"/>
</dbReference>
<dbReference type="GO" id="GO:0006260">
    <property type="term" value="P:DNA replication"/>
    <property type="evidence" value="ECO:0007669"/>
    <property type="project" value="UniProtKB-KW"/>
</dbReference>
<dbReference type="InterPro" id="IPR041663">
    <property type="entry name" value="DisA/LigA_HHH"/>
</dbReference>
<feature type="binding site" evidence="15">
    <location>
        <begin position="86"/>
        <end position="87"/>
    </location>
    <ligand>
        <name>NAD(+)</name>
        <dbReference type="ChEBI" id="CHEBI:57540"/>
    </ligand>
</feature>
<gene>
    <name evidence="15 18" type="primary">ligA</name>
    <name evidence="18" type="ORF">GJA_2813</name>
</gene>
<dbReference type="Gene3D" id="6.20.10.30">
    <property type="match status" value="1"/>
</dbReference>
<dbReference type="FunFam" id="3.30.470.30:FF:000001">
    <property type="entry name" value="DNA ligase"/>
    <property type="match status" value="1"/>
</dbReference>
<sequence>MTDMDFQAASQRVAELNAELNRHLHAYHVLDAPIIPDAEYDRLYLELQQLEAAHPSLAAPDSPTLRVGAAPLPQFDQVRHTVPMLSLNNGFSEEDIDNFDRRVREGLEAEHVDYAAEVKFDGLAINLRYEHGVFVQAATRGDGATGEDVTANIRTIRGIPLRLHGANPPALLDVRGEVMMFKADFAKLNARQREAGQKEFANPRNAAAGSLRQLDSRITAQRTLRFYAYGIGALEGAAMPASHSALLDWYQQLGVPVSKERAVVRDAAGLLAYFAKIGTSRPALPYEIDGVVYKVNSSADQRQLGFVSRAPRFALAHKFPAEEALTVVLDIEVQVGRTGAITPVARLAPVSVGGVTVTNATLHNEDEVLRKDIRVGDTVIVRRAGDVIPEVLSAVLEKRPDPAPAPFKMLQNCPVCGSHIVREEGEAIARCSGGLFCSAQRKEAIRHFAARRMMDIEGLGERYIDTLVELNYVHGVADLYKLTLDDLLKMKVRADERDGSTPDTVQQGKIPTKWAENLIAGIAASKQPPLERLLFALGIRHAGESTAKTLAEWLGSLALVRRAPAALLCLLPDIGSTVALSIADFFAEPKNQQALDDLLVAGVAPRDEHAPSAKLRDKLDAVKLLAALGIPKLTEPRSRQLVEQGVTFEVLAHLKIFDVFGLPAAVAGALAEWMGQDGHREQLLALDALQKELLAMLPEAAPVVAGGLDGKTFVLTGTLPNLGRDQAAALIEAAGGKVVGSVSKKTAYVVAGADAGSKLAKAQELDIALLDEAALLQLLASFEAAEGAAVADAVLLKTDTDE</sequence>
<dbReference type="KEGG" id="jag:GJA_2813"/>
<feature type="binding site" evidence="15">
    <location>
        <begin position="37"/>
        <end position="41"/>
    </location>
    <ligand>
        <name>NAD(+)</name>
        <dbReference type="ChEBI" id="CHEBI:57540"/>
    </ligand>
</feature>
<feature type="binding site" evidence="15">
    <location>
        <position position="318"/>
    </location>
    <ligand>
        <name>NAD(+)</name>
        <dbReference type="ChEBI" id="CHEBI:57540"/>
    </ligand>
</feature>
<dbReference type="PANTHER" id="PTHR23389">
    <property type="entry name" value="CHROMOSOME TRANSMISSION FIDELITY FACTOR 18"/>
    <property type="match status" value="1"/>
</dbReference>
<dbReference type="STRING" id="1349767.GJA_2813"/>
<dbReference type="InterPro" id="IPR018239">
    <property type="entry name" value="DNA_ligase_AS"/>
</dbReference>
<dbReference type="InterPro" id="IPR013839">
    <property type="entry name" value="DNAligase_adenylation"/>
</dbReference>
<dbReference type="Gene3D" id="1.10.150.20">
    <property type="entry name" value="5' to 3' exonuclease, C-terminal subdomain"/>
    <property type="match status" value="2"/>
</dbReference>
<dbReference type="Pfam" id="PF03120">
    <property type="entry name" value="OB_DNA_ligase"/>
    <property type="match status" value="1"/>
</dbReference>
<dbReference type="SUPFAM" id="SSF52113">
    <property type="entry name" value="BRCT domain"/>
    <property type="match status" value="1"/>
</dbReference>
<proteinExistence type="inferred from homology"/>
<dbReference type="CDD" id="cd00114">
    <property type="entry name" value="LIGANc"/>
    <property type="match status" value="1"/>
</dbReference>
<feature type="active site" description="N6-AMP-lysine intermediate" evidence="15">
    <location>
        <position position="119"/>
    </location>
</feature>
<dbReference type="GO" id="GO:0046872">
    <property type="term" value="F:metal ion binding"/>
    <property type="evidence" value="ECO:0007669"/>
    <property type="project" value="UniProtKB-KW"/>
</dbReference>
<dbReference type="FunFam" id="2.40.50.140:FF:000012">
    <property type="entry name" value="DNA ligase"/>
    <property type="match status" value="1"/>
</dbReference>
<evidence type="ECO:0000256" key="11">
    <source>
        <dbReference type="ARBA" id="ARBA00023204"/>
    </source>
</evidence>
<dbReference type="Pfam" id="PF01653">
    <property type="entry name" value="DNA_ligase_aden"/>
    <property type="match status" value="1"/>
</dbReference>
<dbReference type="Pfam" id="PF00533">
    <property type="entry name" value="BRCT"/>
    <property type="match status" value="1"/>
</dbReference>
<dbReference type="Gene3D" id="3.30.470.30">
    <property type="entry name" value="DNA ligase/mRNA capping enzyme"/>
    <property type="match status" value="1"/>
</dbReference>
<dbReference type="Proteomes" id="UP000027604">
    <property type="component" value="Chromosome I"/>
</dbReference>
<dbReference type="FunFam" id="1.10.287.610:FF:000002">
    <property type="entry name" value="DNA ligase"/>
    <property type="match status" value="1"/>
</dbReference>
<dbReference type="SUPFAM" id="SSF50249">
    <property type="entry name" value="Nucleic acid-binding proteins"/>
    <property type="match status" value="1"/>
</dbReference>
<evidence type="ECO:0000256" key="9">
    <source>
        <dbReference type="ARBA" id="ARBA00022842"/>
    </source>
</evidence>
<keyword evidence="19" id="KW-1185">Reference proteome</keyword>
<evidence type="ECO:0000256" key="10">
    <source>
        <dbReference type="ARBA" id="ARBA00023027"/>
    </source>
</evidence>
<feature type="domain" description="BRCT" evidence="17">
    <location>
        <begin position="708"/>
        <end position="779"/>
    </location>
</feature>
<dbReference type="PANTHER" id="PTHR23389:SF9">
    <property type="entry name" value="DNA LIGASE"/>
    <property type="match status" value="1"/>
</dbReference>
<comment type="catalytic activity">
    <reaction evidence="13 15 16">
        <text>NAD(+) + (deoxyribonucleotide)n-3'-hydroxyl + 5'-phospho-(deoxyribonucleotide)m = (deoxyribonucleotide)n+m + AMP + beta-nicotinamide D-nucleotide.</text>
        <dbReference type="EC" id="6.5.1.2"/>
    </reaction>
</comment>
<feature type="binding site" evidence="15">
    <location>
        <position position="177"/>
    </location>
    <ligand>
        <name>NAD(+)</name>
        <dbReference type="ChEBI" id="CHEBI:57540"/>
    </ligand>
</feature>
<keyword evidence="8 15" id="KW-0862">Zinc</keyword>
<dbReference type="EMBL" id="HG322949">
    <property type="protein sequence ID" value="CDG83444.1"/>
    <property type="molecule type" value="Genomic_DNA"/>
</dbReference>
<name>W0V3Q4_9BURK</name>
<dbReference type="PIRSF" id="PIRSF001604">
    <property type="entry name" value="LigA"/>
    <property type="match status" value="1"/>
</dbReference>
<evidence type="ECO:0000256" key="15">
    <source>
        <dbReference type="HAMAP-Rule" id="MF_01588"/>
    </source>
</evidence>
<dbReference type="InterPro" id="IPR036420">
    <property type="entry name" value="BRCT_dom_sf"/>
</dbReference>